<dbReference type="InterPro" id="IPR016181">
    <property type="entry name" value="Acyl_CoA_acyltransferase"/>
</dbReference>
<protein>
    <submittedName>
        <fullName evidence="2">Ribosomal protein S18 acetylase RimI</fullName>
    </submittedName>
</protein>
<dbReference type="PANTHER" id="PTHR43259:SF1">
    <property type="entry name" value="N-ACETYLTRANSFERASE DOMAIN-CONTAINING PROTEIN"/>
    <property type="match status" value="1"/>
</dbReference>
<accession>A0A1H0FFV4</accession>
<dbReference type="EMBL" id="FNIG01000012">
    <property type="protein sequence ID" value="SDN93583.1"/>
    <property type="molecule type" value="Genomic_DNA"/>
</dbReference>
<dbReference type="STRING" id="237069.SAMN05216498_0237"/>
<sequence>MLTINISIIKAAPEHTEEISRICSIGWRQTVKGKYSEDYQNKNVEYWYNHKRVQEDIVKGIYTHVAMVDQKVAGTIGGVVSEPNISEIYVFYVDEMYRYKGIGRKLLDAFTKEHIKNGATEQYVSVEEENELGLPFYKSRGFQQNIQDKRYWRQLTN</sequence>
<keyword evidence="2" id="KW-0687">Ribonucleoprotein</keyword>
<evidence type="ECO:0000313" key="3">
    <source>
        <dbReference type="Proteomes" id="UP000199334"/>
    </source>
</evidence>
<dbReference type="Pfam" id="PF00583">
    <property type="entry name" value="Acetyltransf_1"/>
    <property type="match status" value="1"/>
</dbReference>
<organism evidence="2 3">
    <name type="scientific">Tenuibacillus multivorans</name>
    <dbReference type="NCBI Taxonomy" id="237069"/>
    <lineage>
        <taxon>Bacteria</taxon>
        <taxon>Bacillati</taxon>
        <taxon>Bacillota</taxon>
        <taxon>Bacilli</taxon>
        <taxon>Bacillales</taxon>
        <taxon>Bacillaceae</taxon>
        <taxon>Tenuibacillus</taxon>
    </lineage>
</organism>
<dbReference type="InterPro" id="IPR000182">
    <property type="entry name" value="GNAT_dom"/>
</dbReference>
<dbReference type="PANTHER" id="PTHR43259">
    <property type="entry name" value="SPT10P"/>
    <property type="match status" value="1"/>
</dbReference>
<dbReference type="GO" id="GO:0005840">
    <property type="term" value="C:ribosome"/>
    <property type="evidence" value="ECO:0007669"/>
    <property type="project" value="UniProtKB-KW"/>
</dbReference>
<dbReference type="SUPFAM" id="SSF55729">
    <property type="entry name" value="Acyl-CoA N-acyltransferases (Nat)"/>
    <property type="match status" value="1"/>
</dbReference>
<dbReference type="CDD" id="cd04301">
    <property type="entry name" value="NAT_SF"/>
    <property type="match status" value="1"/>
</dbReference>
<proteinExistence type="predicted"/>
<reference evidence="2 3" key="1">
    <citation type="submission" date="2016-10" db="EMBL/GenBank/DDBJ databases">
        <authorList>
            <person name="de Groot N.N."/>
        </authorList>
    </citation>
    <scope>NUCLEOTIDE SEQUENCE [LARGE SCALE GENOMIC DNA]</scope>
    <source>
        <strain evidence="2 3">CGMCC 1.3442</strain>
    </source>
</reference>
<gene>
    <name evidence="2" type="ORF">SAMN05216498_0237</name>
</gene>
<dbReference type="PROSITE" id="PS51186">
    <property type="entry name" value="GNAT"/>
    <property type="match status" value="1"/>
</dbReference>
<keyword evidence="3" id="KW-1185">Reference proteome</keyword>
<feature type="domain" description="N-acetyltransferase" evidence="1">
    <location>
        <begin position="6"/>
        <end position="157"/>
    </location>
</feature>
<dbReference type="GO" id="GO:0016747">
    <property type="term" value="F:acyltransferase activity, transferring groups other than amino-acyl groups"/>
    <property type="evidence" value="ECO:0007669"/>
    <property type="project" value="InterPro"/>
</dbReference>
<dbReference type="AlphaFoldDB" id="A0A1H0FFV4"/>
<keyword evidence="2" id="KW-0689">Ribosomal protein</keyword>
<dbReference type="Proteomes" id="UP000199334">
    <property type="component" value="Unassembled WGS sequence"/>
</dbReference>
<evidence type="ECO:0000259" key="1">
    <source>
        <dbReference type="PROSITE" id="PS51186"/>
    </source>
</evidence>
<dbReference type="InterPro" id="IPR052829">
    <property type="entry name" value="N-acetyltransferase_domain"/>
</dbReference>
<name>A0A1H0FFV4_9BACI</name>
<evidence type="ECO:0000313" key="2">
    <source>
        <dbReference type="EMBL" id="SDN93583.1"/>
    </source>
</evidence>
<dbReference type="Gene3D" id="3.40.630.30">
    <property type="match status" value="1"/>
</dbReference>